<dbReference type="Proteomes" id="UP000243797">
    <property type="component" value="Unassembled WGS sequence"/>
</dbReference>
<evidence type="ECO:0000313" key="2">
    <source>
        <dbReference type="Proteomes" id="UP000243797"/>
    </source>
</evidence>
<dbReference type="InParanoid" id="A0A2K1QMJ2"/>
<sequence>MYTVTDIPALREQILANATFLFRNEKAPGWGGIAPKFDVVVSTIPDNSTYAASIVDVNNGELYITGNIDANPAMAVFKLLDVTAEKLTGFLRGLPARQFTPASTAVAGDGKA</sequence>
<organism evidence="1 2">
    <name type="scientific">Sphaceloma murrayae</name>
    <dbReference type="NCBI Taxonomy" id="2082308"/>
    <lineage>
        <taxon>Eukaryota</taxon>
        <taxon>Fungi</taxon>
        <taxon>Dikarya</taxon>
        <taxon>Ascomycota</taxon>
        <taxon>Pezizomycotina</taxon>
        <taxon>Dothideomycetes</taxon>
        <taxon>Dothideomycetidae</taxon>
        <taxon>Myriangiales</taxon>
        <taxon>Elsinoaceae</taxon>
        <taxon>Sphaceloma</taxon>
    </lineage>
</organism>
<accession>A0A2K1QMJ2</accession>
<dbReference type="OrthoDB" id="3916381at2759"/>
<reference evidence="1 2" key="1">
    <citation type="submission" date="2017-06" db="EMBL/GenBank/DDBJ databases">
        <title>Draft genome sequence of a variant of Elsinoe murrayae.</title>
        <authorList>
            <person name="Cheng Q."/>
        </authorList>
    </citation>
    <scope>NUCLEOTIDE SEQUENCE [LARGE SCALE GENOMIC DNA]</scope>
    <source>
        <strain evidence="1 2">CQ-2017a</strain>
    </source>
</reference>
<proteinExistence type="predicted"/>
<protein>
    <submittedName>
        <fullName evidence="1">Uncharacterized protein</fullName>
    </submittedName>
</protein>
<comment type="caution">
    <text evidence="1">The sequence shown here is derived from an EMBL/GenBank/DDBJ whole genome shotgun (WGS) entry which is preliminary data.</text>
</comment>
<keyword evidence="2" id="KW-1185">Reference proteome</keyword>
<evidence type="ECO:0000313" key="1">
    <source>
        <dbReference type="EMBL" id="PNS16090.1"/>
    </source>
</evidence>
<dbReference type="AlphaFoldDB" id="A0A2K1QMJ2"/>
<gene>
    <name evidence="1" type="ORF">CAC42_4491</name>
</gene>
<name>A0A2K1QMJ2_9PEZI</name>
<dbReference type="EMBL" id="NKHZ01000060">
    <property type="protein sequence ID" value="PNS16090.1"/>
    <property type="molecule type" value="Genomic_DNA"/>
</dbReference>